<protein>
    <recommendedName>
        <fullName evidence="5">Adenylyl-sulfate kinase</fullName>
        <ecNumber evidence="4">2.7.1.25</ecNumber>
    </recommendedName>
    <alternativeName>
        <fullName evidence="12">ATP adenosine-5'-phosphosulfate 3'-phosphotransferase</fullName>
    </alternativeName>
    <alternativeName>
        <fullName evidence="11">Adenosine-5'-phosphosulfate kinase</fullName>
    </alternativeName>
</protein>
<dbReference type="CDD" id="cd02027">
    <property type="entry name" value="APSK"/>
    <property type="match status" value="1"/>
</dbReference>
<dbReference type="Pfam" id="PF05368">
    <property type="entry name" value="NmrA"/>
    <property type="match status" value="1"/>
</dbReference>
<dbReference type="EC" id="2.7.1.25" evidence="4"/>
<dbReference type="NCBIfam" id="TIGR00455">
    <property type="entry name" value="apsK"/>
    <property type="match status" value="1"/>
</dbReference>
<dbReference type="InterPro" id="IPR027417">
    <property type="entry name" value="P-loop_NTPase"/>
</dbReference>
<comment type="caution">
    <text evidence="15">The sequence shown here is derived from an EMBL/GenBank/DDBJ whole genome shotgun (WGS) entry which is preliminary data.</text>
</comment>
<keyword evidence="8" id="KW-0418">Kinase</keyword>
<dbReference type="InterPro" id="IPR002891">
    <property type="entry name" value="APS"/>
</dbReference>
<evidence type="ECO:0000256" key="7">
    <source>
        <dbReference type="ARBA" id="ARBA00022741"/>
    </source>
</evidence>
<evidence type="ECO:0000256" key="3">
    <source>
        <dbReference type="ARBA" id="ARBA00007008"/>
    </source>
</evidence>
<dbReference type="Gene3D" id="3.40.50.720">
    <property type="entry name" value="NAD(P)-binding Rossmann-like Domain"/>
    <property type="match status" value="1"/>
</dbReference>
<evidence type="ECO:0000256" key="11">
    <source>
        <dbReference type="ARBA" id="ARBA00029724"/>
    </source>
</evidence>
<dbReference type="GO" id="GO:0019344">
    <property type="term" value="P:cysteine biosynthetic process"/>
    <property type="evidence" value="ECO:0007669"/>
    <property type="project" value="UniProtKB-KW"/>
</dbReference>
<dbReference type="NCBIfam" id="NF003013">
    <property type="entry name" value="PRK03846.1"/>
    <property type="match status" value="1"/>
</dbReference>
<keyword evidence="7" id="KW-0547">Nucleotide-binding</keyword>
<sequence>MTKLIAITGITGGGSVANTFFQTPGYTIRGVTRNTESAAAKAWAAKGVEIVKADFDDVESLKRAFQGANVIFGVTDFWNIFGDPRSKELKKPDQELVEYCYEVELRHGKNLADAAASTASTLDRYIFSSMAHATQSSGGKFSKIYHMDSKAEAVTYAQSLPELKDKFSQIQAPIYYQIALEWGLPVEPTKQPDGTYRMKVPGVAHKPIPLGNVGTDLGPNVKALVEQAPPNTNLFAVGEYLSWNDYLRIFCETQGVKYGGVDELTYDEINELIPGGLGHEFGCNVLFAFEFGYEGKEAGIVGPGKYGIKMSSFREYCEKADFSALLSNGAEVGGFGLSPSASPMSTSSALAYLGVEFDVASGLAPALAASFSLFFFPLSALGSFMLGEGPRGLAGCYNITWHPSLSRRERNQLRNQRGLTIWLTGLSASGKSTVATALEQHLLHLGLAAYRLDGDNVRFGLNKDLGFSETDRNENIRRISEVAKLFADASTIAITSFISPYRADRDLARELHAKTTQDGDEPIPFVEVFVDVPLEVAEQRDPKGLYKKARAGEIKDFTGISAPYEEPVNAEITIKTHENTVEECVAQITNWLIAKGYVKSEVKN</sequence>
<comment type="pathway">
    <text evidence="2">Sulfur metabolism; hydrogen sulfide biosynthesis; sulfite from sulfate: step 2/3.</text>
</comment>
<proteinExistence type="inferred from homology"/>
<comment type="catalytic activity">
    <reaction evidence="1">
        <text>adenosine 5'-phosphosulfate + ATP = 3'-phosphoadenylyl sulfate + ADP + H(+)</text>
        <dbReference type="Rhea" id="RHEA:24152"/>
        <dbReference type="ChEBI" id="CHEBI:15378"/>
        <dbReference type="ChEBI" id="CHEBI:30616"/>
        <dbReference type="ChEBI" id="CHEBI:58243"/>
        <dbReference type="ChEBI" id="CHEBI:58339"/>
        <dbReference type="ChEBI" id="CHEBI:456216"/>
        <dbReference type="EC" id="2.7.1.25"/>
    </reaction>
</comment>
<dbReference type="FunFam" id="3.40.50.300:FF:000212">
    <property type="entry name" value="Adenylyl-sulfate kinase"/>
    <property type="match status" value="1"/>
</dbReference>
<dbReference type="GO" id="GO:0005524">
    <property type="term" value="F:ATP binding"/>
    <property type="evidence" value="ECO:0007669"/>
    <property type="project" value="UniProtKB-KW"/>
</dbReference>
<evidence type="ECO:0000256" key="8">
    <source>
        <dbReference type="ARBA" id="ARBA00022777"/>
    </source>
</evidence>
<evidence type="ECO:0000256" key="9">
    <source>
        <dbReference type="ARBA" id="ARBA00022840"/>
    </source>
</evidence>
<dbReference type="InterPro" id="IPR059117">
    <property type="entry name" value="APS_kinase_dom"/>
</dbReference>
<organism evidence="15 16">
    <name type="scientific">Trichoderma harzianum</name>
    <name type="common">Hypocrea lixii</name>
    <dbReference type="NCBI Taxonomy" id="5544"/>
    <lineage>
        <taxon>Eukaryota</taxon>
        <taxon>Fungi</taxon>
        <taxon>Dikarya</taxon>
        <taxon>Ascomycota</taxon>
        <taxon>Pezizomycotina</taxon>
        <taxon>Sordariomycetes</taxon>
        <taxon>Hypocreomycetidae</taxon>
        <taxon>Hypocreales</taxon>
        <taxon>Hypocreaceae</taxon>
        <taxon>Trichoderma</taxon>
    </lineage>
</organism>
<evidence type="ECO:0000259" key="14">
    <source>
        <dbReference type="Pfam" id="PF05368"/>
    </source>
</evidence>
<dbReference type="Proteomes" id="UP000236290">
    <property type="component" value="Unassembled WGS sequence"/>
</dbReference>
<gene>
    <name evidence="15" type="ORF">THARTR1_02273</name>
</gene>
<evidence type="ECO:0000256" key="4">
    <source>
        <dbReference type="ARBA" id="ARBA00012121"/>
    </source>
</evidence>
<dbReference type="GO" id="GO:0000103">
    <property type="term" value="P:sulfate assimilation"/>
    <property type="evidence" value="ECO:0007669"/>
    <property type="project" value="InterPro"/>
</dbReference>
<evidence type="ECO:0000313" key="16">
    <source>
        <dbReference type="Proteomes" id="UP000236290"/>
    </source>
</evidence>
<evidence type="ECO:0000256" key="2">
    <source>
        <dbReference type="ARBA" id="ARBA00004806"/>
    </source>
</evidence>
<evidence type="ECO:0000313" key="15">
    <source>
        <dbReference type="EMBL" id="PNP58115.1"/>
    </source>
</evidence>
<evidence type="ECO:0000259" key="13">
    <source>
        <dbReference type="Pfam" id="PF01583"/>
    </source>
</evidence>
<evidence type="ECO:0000256" key="10">
    <source>
        <dbReference type="ARBA" id="ARBA00023192"/>
    </source>
</evidence>
<comment type="similarity">
    <text evidence="3">Belongs to the APS kinase family.</text>
</comment>
<evidence type="ECO:0000256" key="5">
    <source>
        <dbReference type="ARBA" id="ARBA00018163"/>
    </source>
</evidence>
<dbReference type="EMBL" id="MTYI01000023">
    <property type="protein sequence ID" value="PNP58115.1"/>
    <property type="molecule type" value="Genomic_DNA"/>
</dbReference>
<dbReference type="Gene3D" id="3.90.25.10">
    <property type="entry name" value="UDP-galactose 4-epimerase, domain 1"/>
    <property type="match status" value="1"/>
</dbReference>
<reference evidence="15 16" key="1">
    <citation type="submission" date="2017-02" db="EMBL/GenBank/DDBJ databases">
        <title>Genomes of Trichoderma spp. with biocontrol activity.</title>
        <authorList>
            <person name="Gardiner D."/>
            <person name="Kazan K."/>
            <person name="Vos C."/>
            <person name="Harvey P."/>
        </authorList>
    </citation>
    <scope>NUCLEOTIDE SEQUENCE [LARGE SCALE GENOMIC DNA]</scope>
    <source>
        <strain evidence="15 16">Tr1</strain>
    </source>
</reference>
<keyword evidence="10" id="KW-0028">Amino-acid biosynthesis</keyword>
<evidence type="ECO:0000256" key="6">
    <source>
        <dbReference type="ARBA" id="ARBA00022679"/>
    </source>
</evidence>
<keyword evidence="9" id="KW-0067">ATP-binding</keyword>
<name>A0A2K0UK39_TRIHA</name>
<dbReference type="PANTHER" id="PTHR11055:SF1">
    <property type="entry name" value="PAPS SYNTHETASE, ISOFORM D"/>
    <property type="match status" value="1"/>
</dbReference>
<feature type="domain" description="APS kinase" evidence="13">
    <location>
        <begin position="417"/>
        <end position="575"/>
    </location>
</feature>
<dbReference type="GO" id="GO:0004020">
    <property type="term" value="F:adenylylsulfate kinase activity"/>
    <property type="evidence" value="ECO:0007669"/>
    <property type="project" value="UniProtKB-EC"/>
</dbReference>
<feature type="domain" description="NmrA-like" evidence="14">
    <location>
        <begin position="1"/>
        <end position="286"/>
    </location>
</feature>
<keyword evidence="10" id="KW-0198">Cysteine biosynthesis</keyword>
<keyword evidence="6" id="KW-0808">Transferase</keyword>
<accession>A0A2K0UK39</accession>
<dbReference type="PANTHER" id="PTHR11055">
    <property type="entry name" value="BIFUNCTIONAL 3'-PHOSPHOADENOSINE 5'-PHOSPHOSULFATE SYNTHASE"/>
    <property type="match status" value="1"/>
</dbReference>
<dbReference type="OrthoDB" id="506431at2759"/>
<dbReference type="InterPro" id="IPR036291">
    <property type="entry name" value="NAD(P)-bd_dom_sf"/>
</dbReference>
<dbReference type="AlphaFoldDB" id="A0A2K0UK39"/>
<dbReference type="Gene3D" id="3.40.50.300">
    <property type="entry name" value="P-loop containing nucleotide triphosphate hydrolases"/>
    <property type="match status" value="1"/>
</dbReference>
<dbReference type="SUPFAM" id="SSF52540">
    <property type="entry name" value="P-loop containing nucleoside triphosphate hydrolases"/>
    <property type="match status" value="1"/>
</dbReference>
<evidence type="ECO:0000256" key="1">
    <source>
        <dbReference type="ARBA" id="ARBA00001823"/>
    </source>
</evidence>
<dbReference type="Pfam" id="PF01583">
    <property type="entry name" value="APS_kinase"/>
    <property type="match status" value="1"/>
</dbReference>
<dbReference type="SUPFAM" id="SSF51735">
    <property type="entry name" value="NAD(P)-binding Rossmann-fold domains"/>
    <property type="match status" value="1"/>
</dbReference>
<evidence type="ECO:0000256" key="12">
    <source>
        <dbReference type="ARBA" id="ARBA00031464"/>
    </source>
</evidence>
<dbReference type="InterPro" id="IPR008030">
    <property type="entry name" value="NmrA-like"/>
</dbReference>
<dbReference type="HAMAP" id="MF_00065">
    <property type="entry name" value="Adenylyl_sulf_kinase"/>
    <property type="match status" value="1"/>
</dbReference>